<comment type="subcellular location">
    <subcellularLocation>
        <location evidence="3">Cytoplasm</location>
    </subcellularLocation>
</comment>
<evidence type="ECO:0000256" key="3">
    <source>
        <dbReference type="HAMAP-Rule" id="MF_00187"/>
    </source>
</evidence>
<proteinExistence type="inferred from homology"/>
<dbReference type="Gene3D" id="3.40.140.10">
    <property type="entry name" value="Cytidine Deaminase, domain 2"/>
    <property type="match status" value="1"/>
</dbReference>
<dbReference type="HAMAP" id="MF_00187">
    <property type="entry name" value="FdhD"/>
    <property type="match status" value="1"/>
</dbReference>
<dbReference type="NCBIfam" id="TIGR00129">
    <property type="entry name" value="fdhD_narQ"/>
    <property type="match status" value="1"/>
</dbReference>
<comment type="caution">
    <text evidence="4">The sequence shown here is derived from an EMBL/GenBank/DDBJ whole genome shotgun (WGS) entry which is preliminary data.</text>
</comment>
<dbReference type="SUPFAM" id="SSF53927">
    <property type="entry name" value="Cytidine deaminase-like"/>
    <property type="match status" value="1"/>
</dbReference>
<keyword evidence="2 3" id="KW-0501">Molybdenum cofactor biosynthesis</keyword>
<keyword evidence="5" id="KW-1185">Reference proteome</keyword>
<dbReference type="PIRSF" id="PIRSF015626">
    <property type="entry name" value="FdhD"/>
    <property type="match status" value="1"/>
</dbReference>
<dbReference type="PANTHER" id="PTHR30592:SF1">
    <property type="entry name" value="SULFUR CARRIER PROTEIN FDHD"/>
    <property type="match status" value="1"/>
</dbReference>
<keyword evidence="1 3" id="KW-0963">Cytoplasm</keyword>
<dbReference type="Proteomes" id="UP001596956">
    <property type="component" value="Unassembled WGS sequence"/>
</dbReference>
<feature type="active site" description="Cysteine persulfide intermediate" evidence="3">
    <location>
        <position position="115"/>
    </location>
</feature>
<evidence type="ECO:0000256" key="1">
    <source>
        <dbReference type="ARBA" id="ARBA00022490"/>
    </source>
</evidence>
<evidence type="ECO:0000313" key="4">
    <source>
        <dbReference type="EMBL" id="MFD0802253.1"/>
    </source>
</evidence>
<name>A0ABW3BG90_9ACTN</name>
<dbReference type="NCBIfam" id="NF001943">
    <property type="entry name" value="PRK00724.1-2"/>
    <property type="match status" value="1"/>
</dbReference>
<dbReference type="InterPro" id="IPR003786">
    <property type="entry name" value="FdhD"/>
</dbReference>
<gene>
    <name evidence="3 4" type="primary">fdhD</name>
    <name evidence="4" type="ORF">ACFQZU_13140</name>
</gene>
<dbReference type="Gene3D" id="3.10.20.10">
    <property type="match status" value="1"/>
</dbReference>
<evidence type="ECO:0000313" key="5">
    <source>
        <dbReference type="Proteomes" id="UP001596956"/>
    </source>
</evidence>
<dbReference type="EMBL" id="JBHTHR010000414">
    <property type="protein sequence ID" value="MFD0802253.1"/>
    <property type="molecule type" value="Genomic_DNA"/>
</dbReference>
<dbReference type="InterPro" id="IPR016193">
    <property type="entry name" value="Cytidine_deaminase-like"/>
</dbReference>
<evidence type="ECO:0000256" key="2">
    <source>
        <dbReference type="ARBA" id="ARBA00023150"/>
    </source>
</evidence>
<comment type="function">
    <text evidence="3">Required for formate dehydrogenase (FDH) activity. Acts as a sulfur carrier protein that transfers sulfur from IscS to the molybdenum cofactor prior to its insertion into FDH.</text>
</comment>
<organism evidence="4 5">
    <name type="scientific">Streptomonospora algeriensis</name>
    <dbReference type="NCBI Taxonomy" id="995084"/>
    <lineage>
        <taxon>Bacteria</taxon>
        <taxon>Bacillati</taxon>
        <taxon>Actinomycetota</taxon>
        <taxon>Actinomycetes</taxon>
        <taxon>Streptosporangiales</taxon>
        <taxon>Nocardiopsidaceae</taxon>
        <taxon>Streptomonospora</taxon>
    </lineage>
</organism>
<dbReference type="PANTHER" id="PTHR30592">
    <property type="entry name" value="FORMATE DEHYDROGENASE"/>
    <property type="match status" value="1"/>
</dbReference>
<accession>A0ABW3BG90</accession>
<protein>
    <recommendedName>
        <fullName evidence="3">Sulfur carrier protein FdhD</fullName>
    </recommendedName>
</protein>
<comment type="caution">
    <text evidence="3">Lacks conserved residue(s) required for the propagation of feature annotation.</text>
</comment>
<dbReference type="Pfam" id="PF02634">
    <property type="entry name" value="FdhD-NarQ"/>
    <property type="match status" value="1"/>
</dbReference>
<comment type="similarity">
    <text evidence="3">Belongs to the FdhD family.</text>
</comment>
<sequence length="286" mass="30231">MGRVTVRERILRIRDGAADERADTLVAEEPLEIRMNGRPLTVTMRTPGHDFDLAAGFLVSEGVITGPEQISTIRYCAGATDGGSNTYNVLDVALAPGVAVPEASLERNFYTTSSCGVCGKASLEAVSTVAHWSVAGDEAHFAVPVLSQMPDRLRDAQRVFDRTGGLHAAGLFTPQGELLAVREDVGRHNAVDKLVGWALREHRLPLRGSALMVSGRASFELAQKALMAGIPMLAAVSAPSSLAVELAADSGLSLVGFLRGASMNVYAGRHRITLETAFPTPMAAPG</sequence>
<reference evidence="5" key="1">
    <citation type="journal article" date="2019" name="Int. J. Syst. Evol. Microbiol.">
        <title>The Global Catalogue of Microorganisms (GCM) 10K type strain sequencing project: providing services to taxonomists for standard genome sequencing and annotation.</title>
        <authorList>
            <consortium name="The Broad Institute Genomics Platform"/>
            <consortium name="The Broad Institute Genome Sequencing Center for Infectious Disease"/>
            <person name="Wu L."/>
            <person name="Ma J."/>
        </authorList>
    </citation>
    <scope>NUCLEOTIDE SEQUENCE [LARGE SCALE GENOMIC DNA]</scope>
    <source>
        <strain evidence="5">CCUG 63369</strain>
    </source>
</reference>